<protein>
    <submittedName>
        <fullName evidence="1">Uncharacterized protein</fullName>
    </submittedName>
</protein>
<dbReference type="Proteomes" id="UP000424527">
    <property type="component" value="Unassembled WGS sequence"/>
</dbReference>
<dbReference type="AlphaFoldDB" id="A0A6G0HFD6"/>
<organism evidence="1 2">
    <name type="scientific">Larimichthys crocea</name>
    <name type="common">Large yellow croaker</name>
    <name type="synonym">Pseudosciaena crocea</name>
    <dbReference type="NCBI Taxonomy" id="215358"/>
    <lineage>
        <taxon>Eukaryota</taxon>
        <taxon>Metazoa</taxon>
        <taxon>Chordata</taxon>
        <taxon>Craniata</taxon>
        <taxon>Vertebrata</taxon>
        <taxon>Euteleostomi</taxon>
        <taxon>Actinopterygii</taxon>
        <taxon>Neopterygii</taxon>
        <taxon>Teleostei</taxon>
        <taxon>Neoteleostei</taxon>
        <taxon>Acanthomorphata</taxon>
        <taxon>Eupercaria</taxon>
        <taxon>Sciaenidae</taxon>
        <taxon>Larimichthys</taxon>
    </lineage>
</organism>
<accession>A0A6G0HFD6</accession>
<evidence type="ECO:0000313" key="1">
    <source>
        <dbReference type="EMBL" id="KAE8277889.1"/>
    </source>
</evidence>
<sequence length="277" mass="31027">MAESDVFVFPKLDFGRRTMDASELEQALVPQLRLHSTNETGTTHPNPQKANGDLFATDYQTCRLEAVAWLAELVPPHREFNRKGHPVFMPAVNVMDSALAERNGSQASVQGVEEAESRILTKLHGALFPDNAENMISILCKYLILKHISRSVSRSALSALDRGVAHKAAEVHTKIALDLKLLRFQRWKCIAVCCLLGAIDVCTNDPSEMIYLEDELMALMEKLKPGEFTREELHDLKGLLTVGCVVCSSSFHRRVRRYLLNVSSMSCTECWKAVPME</sequence>
<reference evidence="1 2" key="1">
    <citation type="submission" date="2019-07" db="EMBL/GenBank/DDBJ databases">
        <title>Chromosome genome assembly for large yellow croaker.</title>
        <authorList>
            <person name="Xiao S."/>
        </authorList>
    </citation>
    <scope>NUCLEOTIDE SEQUENCE [LARGE SCALE GENOMIC DNA]</scope>
    <source>
        <strain evidence="1">JMULYC20181020</strain>
        <tissue evidence="1">Muscle</tissue>
    </source>
</reference>
<proteinExistence type="predicted"/>
<name>A0A6G0HFD6_LARCR</name>
<keyword evidence="2" id="KW-1185">Reference proteome</keyword>
<evidence type="ECO:0000313" key="2">
    <source>
        <dbReference type="Proteomes" id="UP000424527"/>
    </source>
</evidence>
<comment type="caution">
    <text evidence="1">The sequence shown here is derived from an EMBL/GenBank/DDBJ whole genome shotgun (WGS) entry which is preliminary data.</text>
</comment>
<gene>
    <name evidence="1" type="ORF">D5F01_LYC24057</name>
</gene>
<dbReference type="EMBL" id="REGW02000091">
    <property type="protein sequence ID" value="KAE8277889.1"/>
    <property type="molecule type" value="Genomic_DNA"/>
</dbReference>